<keyword evidence="3" id="KW-0812">Transmembrane</keyword>
<proteinExistence type="inferred from homology"/>
<sequence>QPEVPLGELQLPLGSCFLAATNAGSKDSDLVIVCASESLKIFTEGVSSGKAGLLLAKLAGLSLVCIEADVSEFLAEEGSEEKLDMKFKEVGRTVEQCSGPGIVLNFGELKNLITDGGLADRVSFVVSRLTSLLELHCGKQWLTRATGSFEIYSKFFAQFLSIQKDWDLHLLPITSSKASTEGLYSRSRSVILCFSISLALFIIIAILA</sequence>
<dbReference type="PANTHER" id="PTHR43572:SF38">
    <property type="entry name" value="PROTEIN SMAX1-LIKE 6"/>
    <property type="match status" value="1"/>
</dbReference>
<feature type="transmembrane region" description="Helical" evidence="3">
    <location>
        <begin position="189"/>
        <end position="207"/>
    </location>
</feature>
<evidence type="ECO:0000313" key="6">
    <source>
        <dbReference type="Proteomes" id="UP000237105"/>
    </source>
</evidence>
<dbReference type="AlphaFoldDB" id="A0A2P5D5R0"/>
<accession>A0A2P5D5R0</accession>
<dbReference type="InterPro" id="IPR051650">
    <property type="entry name" value="SL_signaling_regulator"/>
</dbReference>
<organism evidence="5 6">
    <name type="scientific">Parasponia andersonii</name>
    <name type="common">Sponia andersonii</name>
    <dbReference type="NCBI Taxonomy" id="3476"/>
    <lineage>
        <taxon>Eukaryota</taxon>
        <taxon>Viridiplantae</taxon>
        <taxon>Streptophyta</taxon>
        <taxon>Embryophyta</taxon>
        <taxon>Tracheophyta</taxon>
        <taxon>Spermatophyta</taxon>
        <taxon>Magnoliopsida</taxon>
        <taxon>eudicotyledons</taxon>
        <taxon>Gunneridae</taxon>
        <taxon>Pentapetalae</taxon>
        <taxon>rosids</taxon>
        <taxon>fabids</taxon>
        <taxon>Rosales</taxon>
        <taxon>Cannabaceae</taxon>
        <taxon>Parasponia</taxon>
    </lineage>
</organism>
<comment type="caution">
    <text evidence="5">The sequence shown here is derived from an EMBL/GenBank/DDBJ whole genome shotgun (WGS) entry which is preliminary data.</text>
</comment>
<dbReference type="Proteomes" id="UP000237105">
    <property type="component" value="Unassembled WGS sequence"/>
</dbReference>
<feature type="non-terminal residue" evidence="5">
    <location>
        <position position="1"/>
    </location>
</feature>
<dbReference type="EMBL" id="JXTB01000061">
    <property type="protein sequence ID" value="PON68642.1"/>
    <property type="molecule type" value="Genomic_DNA"/>
</dbReference>
<keyword evidence="3" id="KW-1133">Transmembrane helix</keyword>
<evidence type="ECO:0000256" key="2">
    <source>
        <dbReference type="ARBA" id="ARBA00022737"/>
    </source>
</evidence>
<keyword evidence="2" id="KW-0677">Repeat</keyword>
<dbReference type="PANTHER" id="PTHR43572">
    <property type="entry name" value="CHAPERONE PROTEIN CLPD, CHLOROPLASTIC"/>
    <property type="match status" value="1"/>
</dbReference>
<keyword evidence="3" id="KW-0472">Membrane</keyword>
<gene>
    <name evidence="5" type="ORF">PanWU01x14_094510</name>
</gene>
<dbReference type="Pfam" id="PF23569">
    <property type="entry name" value="NBD_SMAX1"/>
    <property type="match status" value="1"/>
</dbReference>
<feature type="domain" description="SMAX1-like nucleotide binding" evidence="4">
    <location>
        <begin position="57"/>
        <end position="177"/>
    </location>
</feature>
<evidence type="ECO:0000313" key="5">
    <source>
        <dbReference type="EMBL" id="PON68642.1"/>
    </source>
</evidence>
<keyword evidence="6" id="KW-1185">Reference proteome</keyword>
<evidence type="ECO:0000259" key="4">
    <source>
        <dbReference type="Pfam" id="PF23569"/>
    </source>
</evidence>
<comment type="similarity">
    <text evidence="1">Belongs to the ClpA/ClpB family.</text>
</comment>
<name>A0A2P5D5R0_PARAD</name>
<dbReference type="InterPro" id="IPR058680">
    <property type="entry name" value="NBD_SMAX1-like"/>
</dbReference>
<reference evidence="6" key="1">
    <citation type="submission" date="2016-06" db="EMBL/GenBank/DDBJ databases">
        <title>Parallel loss of symbiosis genes in relatives of nitrogen-fixing non-legume Parasponia.</title>
        <authorList>
            <person name="Van Velzen R."/>
            <person name="Holmer R."/>
            <person name="Bu F."/>
            <person name="Rutten L."/>
            <person name="Van Zeijl A."/>
            <person name="Liu W."/>
            <person name="Santuari L."/>
            <person name="Cao Q."/>
            <person name="Sharma T."/>
            <person name="Shen D."/>
            <person name="Roswanjaya Y."/>
            <person name="Wardhani T."/>
            <person name="Kalhor M.S."/>
            <person name="Jansen J."/>
            <person name="Van den Hoogen J."/>
            <person name="Gungor B."/>
            <person name="Hartog M."/>
            <person name="Hontelez J."/>
            <person name="Verver J."/>
            <person name="Yang W.-C."/>
            <person name="Schijlen E."/>
            <person name="Repin R."/>
            <person name="Schilthuizen M."/>
            <person name="Schranz E."/>
            <person name="Heidstra R."/>
            <person name="Miyata K."/>
            <person name="Fedorova E."/>
            <person name="Kohlen W."/>
            <person name="Bisseling T."/>
            <person name="Smit S."/>
            <person name="Geurts R."/>
        </authorList>
    </citation>
    <scope>NUCLEOTIDE SEQUENCE [LARGE SCALE GENOMIC DNA]</scope>
    <source>
        <strain evidence="6">cv. WU1-14</strain>
    </source>
</reference>
<dbReference type="STRING" id="3476.A0A2P5D5R0"/>
<dbReference type="OrthoDB" id="1723324at2759"/>
<evidence type="ECO:0000256" key="3">
    <source>
        <dbReference type="SAM" id="Phobius"/>
    </source>
</evidence>
<protein>
    <recommendedName>
        <fullName evidence="4">SMAX1-like nucleotide binding domain-containing protein</fullName>
    </recommendedName>
</protein>
<evidence type="ECO:0000256" key="1">
    <source>
        <dbReference type="ARBA" id="ARBA00008675"/>
    </source>
</evidence>